<evidence type="ECO:0000313" key="1">
    <source>
        <dbReference type="EMBL" id="SDR71924.1"/>
    </source>
</evidence>
<dbReference type="GeneID" id="43327306"/>
<dbReference type="RefSeq" id="WP_157546940.1">
    <property type="nucleotide sequence ID" value="NZ_LT629770.1"/>
</dbReference>
<proteinExistence type="predicted"/>
<gene>
    <name evidence="1" type="ORF">SAMN04489809_0067</name>
</gene>
<organism evidence="1 2">
    <name type="scientific">Microbacterium paraoxydans</name>
    <dbReference type="NCBI Taxonomy" id="199592"/>
    <lineage>
        <taxon>Bacteria</taxon>
        <taxon>Bacillati</taxon>
        <taxon>Actinomycetota</taxon>
        <taxon>Actinomycetes</taxon>
        <taxon>Micrococcales</taxon>
        <taxon>Microbacteriaceae</taxon>
        <taxon>Microbacterium</taxon>
    </lineage>
</organism>
<sequence>MNAERRRAGRRIRRDRRIAARFDAMCANLGIEPMPWQRDLALAALRGEIPTISRARRAGWSTVRRLIDTARGCHG</sequence>
<evidence type="ECO:0000313" key="2">
    <source>
        <dbReference type="Proteomes" id="UP000182126"/>
    </source>
</evidence>
<dbReference type="EMBL" id="LT629770">
    <property type="protein sequence ID" value="SDR71924.1"/>
    <property type="molecule type" value="Genomic_DNA"/>
</dbReference>
<accession>A0A1H1LBI9</accession>
<protein>
    <submittedName>
        <fullName evidence="1">Uncharacterized protein</fullName>
    </submittedName>
</protein>
<reference evidence="1 2" key="1">
    <citation type="submission" date="2016-10" db="EMBL/GenBank/DDBJ databases">
        <authorList>
            <person name="de Groot N.N."/>
        </authorList>
    </citation>
    <scope>NUCLEOTIDE SEQUENCE [LARGE SCALE GENOMIC DNA]</scope>
    <source>
        <strain evidence="1 2">DSM 15019</strain>
    </source>
</reference>
<dbReference type="Proteomes" id="UP000182126">
    <property type="component" value="Chromosome I"/>
</dbReference>
<name>A0A1H1LBI9_9MICO</name>
<dbReference type="AlphaFoldDB" id="A0A1H1LBI9"/>